<organism evidence="4 5">
    <name type="scientific">Saccharomycodes ludwigii</name>
    <dbReference type="NCBI Taxonomy" id="36035"/>
    <lineage>
        <taxon>Eukaryota</taxon>
        <taxon>Fungi</taxon>
        <taxon>Dikarya</taxon>
        <taxon>Ascomycota</taxon>
        <taxon>Saccharomycotina</taxon>
        <taxon>Saccharomycetes</taxon>
        <taxon>Saccharomycodales</taxon>
        <taxon>Saccharomycodaceae</taxon>
        <taxon>Saccharomycodes</taxon>
    </lineage>
</organism>
<feature type="compositionally biased region" description="Polar residues" evidence="1">
    <location>
        <begin position="791"/>
        <end position="807"/>
    </location>
</feature>
<feature type="domain" description="Cdc13 OB4 dimerization" evidence="3">
    <location>
        <begin position="851"/>
        <end position="970"/>
    </location>
</feature>
<accession>A0A376BB18</accession>
<sequence>MIIKKEKEIIGLDVDPKRLYISKPTDLQSFASDTPNFNTLHISFVAVLKSIKFISGKNTILTFGTFDNLENDKSQYTCFVSNTESNSLSINLINILKEVYDITFPDIGINTTFYKQNIYLEHLCFLRCQADFTVESSKCVIYLVNFKPILVVRLDDIQEKQTYARIFKNLVRMDQDIKCDFKFVKLYNFDERMNCYREKVLSVNLKNSLASLQRRQEEQKQLETSTPPFVPNNNLLFVPNNLESQQFDSQYTQTRNAESLKREFSDISDSGLLYSSSSEELQCKQRRCAIDNMGAEGENSSLKAVFGEYTYEKAFNKIDDEVKLYHSLFRRNFISLGVQTTEKAVSTTATTNATSSVEIVPLTPSLASDAALKPALSIHSSEQTKKCDSNFTNNTNVANTSNSTVGKKYRDHLYFKSSNNHANATLQTTTTLDACYVPETSVISCDIGETFKLRGTIVGVLPNPYFSSNITTLDELILLVKPVFSKVRGYSSLLYNVDVIQVTILDVSKFFSLIGTKLESHEGAIDYSVVLKTLLNKLTTGDLYDINITKCMVTFEEGYNTYMWVLNLDHRFLEIAPTVFKNERRPFRKKLVLEVKDIDTKNCHSASVFGFLVGVENMNSRYYLYFTDFTSHKMLDYPYINYDFMFQENRPIPRNELFRLVVYPDKFRAFDRRVKCCTGVPFTSMLNGKGEGNISRMGLICRFDMRIKEYNGCLEGTADDIWIIANESVVHNEDKRRVIELQRKLLKSIPPSVVMEQFNVIRQIMPIVWDPDSKGYNVADVKIVTKKMDSSPKNSIDATDTGNSNDNANKEYRHQSILTTDFSLLHGKVFFDISKKRPYLLGKEIKTISQLNRYTYIDEKTCFKVTGKFVSYNKDRNVSLKFHMIDSNYGRDEGKKDNTLIDPKNMLSVEIWGEDNLKYFFEGCRITSLDNLLGKEVSIYVVRTQISVGSHDHPANILIWAPVKQTLRELLMSVS</sequence>
<dbReference type="Gene3D" id="2.40.50.140">
    <property type="entry name" value="Nucleic acid-binding proteins"/>
    <property type="match status" value="1"/>
</dbReference>
<evidence type="ECO:0008006" key="6">
    <source>
        <dbReference type="Google" id="ProtNLM"/>
    </source>
</evidence>
<dbReference type="VEuPathDB" id="FungiDB:SCODWIG_03588"/>
<evidence type="ECO:0000259" key="2">
    <source>
        <dbReference type="Pfam" id="PF16853"/>
    </source>
</evidence>
<feature type="domain" description="Cell division control protein 13 N-terminal" evidence="2">
    <location>
        <begin position="19"/>
        <end position="226"/>
    </location>
</feature>
<dbReference type="Proteomes" id="UP000262825">
    <property type="component" value="Unassembled WGS sequence"/>
</dbReference>
<dbReference type="Pfam" id="PF18233">
    <property type="entry name" value="Cdc13_OB4_dimer"/>
    <property type="match status" value="1"/>
</dbReference>
<dbReference type="Gene3D" id="2.40.50.800">
    <property type="match status" value="1"/>
</dbReference>
<proteinExistence type="predicted"/>
<keyword evidence="5" id="KW-1185">Reference proteome</keyword>
<dbReference type="SUPFAM" id="SSF50249">
    <property type="entry name" value="Nucleic acid-binding proteins"/>
    <property type="match status" value="1"/>
</dbReference>
<dbReference type="InterPro" id="IPR012340">
    <property type="entry name" value="NA-bd_OB-fold"/>
</dbReference>
<dbReference type="Gene3D" id="2.40.50.810">
    <property type="match status" value="1"/>
</dbReference>
<reference evidence="5" key="1">
    <citation type="submission" date="2018-06" db="EMBL/GenBank/DDBJ databases">
        <authorList>
            <person name="Guldener U."/>
        </authorList>
    </citation>
    <scope>NUCLEOTIDE SEQUENCE [LARGE SCALE GENOMIC DNA]</scope>
    <source>
        <strain evidence="5">UTAD17</strain>
    </source>
</reference>
<feature type="region of interest" description="Disordered" evidence="1">
    <location>
        <begin position="790"/>
        <end position="809"/>
    </location>
</feature>
<dbReference type="AlphaFoldDB" id="A0A376BB18"/>
<name>A0A376BB18_9ASCO</name>
<dbReference type="Gene3D" id="1.10.10.2380">
    <property type="match status" value="1"/>
</dbReference>
<dbReference type="InterPro" id="IPR031749">
    <property type="entry name" value="Cdc13_N"/>
</dbReference>
<protein>
    <recommendedName>
        <fullName evidence="6">Telomeric single stranded DNA binding POT1/Cdc13 domain-containing protein</fullName>
    </recommendedName>
</protein>
<dbReference type="InterPro" id="IPR041028">
    <property type="entry name" value="Cdc13_OB4_dimer"/>
</dbReference>
<dbReference type="Pfam" id="PF16853">
    <property type="entry name" value="CDC13_N"/>
    <property type="match status" value="1"/>
</dbReference>
<evidence type="ECO:0000259" key="3">
    <source>
        <dbReference type="Pfam" id="PF18233"/>
    </source>
</evidence>
<dbReference type="EMBL" id="UFAJ01000919">
    <property type="protein sequence ID" value="SSD61827.1"/>
    <property type="molecule type" value="Genomic_DNA"/>
</dbReference>
<evidence type="ECO:0000313" key="5">
    <source>
        <dbReference type="Proteomes" id="UP000262825"/>
    </source>
</evidence>
<gene>
    <name evidence="4" type="ORF">SCODWIG_03588</name>
</gene>
<evidence type="ECO:0000313" key="4">
    <source>
        <dbReference type="EMBL" id="SSD61827.1"/>
    </source>
</evidence>
<evidence type="ECO:0000256" key="1">
    <source>
        <dbReference type="SAM" id="MobiDB-lite"/>
    </source>
</evidence>